<keyword evidence="14" id="KW-1185">Reference proteome</keyword>
<keyword evidence="6" id="KW-0808">Transferase</keyword>
<organism evidence="13 14">
    <name type="scientific">Algoriphagus halophytocola</name>
    <dbReference type="NCBI Taxonomy" id="2991499"/>
    <lineage>
        <taxon>Bacteria</taxon>
        <taxon>Pseudomonadati</taxon>
        <taxon>Bacteroidota</taxon>
        <taxon>Cytophagia</taxon>
        <taxon>Cytophagales</taxon>
        <taxon>Cyclobacteriaceae</taxon>
        <taxon>Algoriphagus</taxon>
    </lineage>
</organism>
<dbReference type="SUPFAM" id="SSF55874">
    <property type="entry name" value="ATPase domain of HSP90 chaperone/DNA topoisomerase II/histidine kinase"/>
    <property type="match status" value="1"/>
</dbReference>
<dbReference type="Gene3D" id="3.30.450.40">
    <property type="match status" value="1"/>
</dbReference>
<dbReference type="InterPro" id="IPR036890">
    <property type="entry name" value="HATPase_C_sf"/>
</dbReference>
<evidence type="ECO:0000256" key="9">
    <source>
        <dbReference type="ARBA" id="ARBA00022989"/>
    </source>
</evidence>
<proteinExistence type="predicted"/>
<dbReference type="InterPro" id="IPR003594">
    <property type="entry name" value="HATPase_dom"/>
</dbReference>
<comment type="catalytic activity">
    <reaction evidence="1">
        <text>ATP + protein L-histidine = ADP + protein N-phospho-L-histidine.</text>
        <dbReference type="EC" id="2.7.13.3"/>
    </reaction>
</comment>
<comment type="subcellular location">
    <subcellularLocation>
        <location evidence="2">Cell membrane</location>
        <topology evidence="2">Multi-pass membrane protein</topology>
    </subcellularLocation>
</comment>
<dbReference type="CDD" id="cd00082">
    <property type="entry name" value="HisKA"/>
    <property type="match status" value="1"/>
</dbReference>
<dbReference type="PANTHER" id="PTHR45453">
    <property type="entry name" value="PHOSPHATE REGULON SENSOR PROTEIN PHOR"/>
    <property type="match status" value="1"/>
</dbReference>
<evidence type="ECO:0000256" key="4">
    <source>
        <dbReference type="ARBA" id="ARBA00022475"/>
    </source>
</evidence>
<evidence type="ECO:0000256" key="1">
    <source>
        <dbReference type="ARBA" id="ARBA00000085"/>
    </source>
</evidence>
<keyword evidence="9" id="KW-1133">Transmembrane helix</keyword>
<dbReference type="SUPFAM" id="SSF55781">
    <property type="entry name" value="GAF domain-like"/>
    <property type="match status" value="1"/>
</dbReference>
<evidence type="ECO:0000256" key="8">
    <source>
        <dbReference type="ARBA" id="ARBA00022777"/>
    </source>
</evidence>
<dbReference type="Pfam" id="PF00512">
    <property type="entry name" value="HisKA"/>
    <property type="match status" value="1"/>
</dbReference>
<dbReference type="Pfam" id="PF13185">
    <property type="entry name" value="GAF_2"/>
    <property type="match status" value="1"/>
</dbReference>
<keyword evidence="5" id="KW-0597">Phosphoprotein</keyword>
<dbReference type="InterPro" id="IPR036097">
    <property type="entry name" value="HisK_dim/P_sf"/>
</dbReference>
<evidence type="ECO:0000259" key="11">
    <source>
        <dbReference type="PROSITE" id="PS50109"/>
    </source>
</evidence>
<sequence>MLKTEQILTAFNNEDLVFSLETGELLKISDRITRLLDNQIFAGFDSLVEYEAILARYSVGNDFHERLKLKDSNDFFLETTLQVAGEIYSVNELIWMDRENMTLHIFVFVVSDNNSFDLPESSMIEIVDKMPNPSLLISGDFTEVLIANVPMIHLLNQPVSELVKGFYLGDFFADPELFQKLIHWALKPGSNRLSFQAKLYLSNPEGNWFDITFFKAKVDDKDCILILLLSADKSKTDQLNLERSNSLLSNIVEVQKLFLAQEYEAKPYQLLLTNILGVIEAEIGFIGEVAFDPNNKQVLKIHAATDISTAGPEAFKLYDKYVKNDFLFRHFDNLFGACITESKVILENNPPQNPHTKGKKIPGHPQIDNFLGIPILKGDKVVGLIGLGNKKGGFCESDIQELEPFASTYSVIIEAYNYETEKIKYEKESLEKALILSKVADFSPDLIVVANDEFEIEYLSKSSEKFIEMGIDASTINRKIRTLLKKTLVDKYSVSKDLFKSRLKIRSNSGNSIWLESMISLMQDSHNPKLIAVIRDVSVQARTEENLKLSLKKEREFNSFVSDFMNTVSHEFKTPLATILSSLELSKHYLDSIEEQTSLERVKYHCSKIQSEVNNLHQLVSHSLDFNRFAIQGTALKEVQVNYRKFIEACINKYGLRSSIEYLPEVDQSLEVHIDKFMIETSLVNIMTNAIKYGGESKPELRLFKEGKWFGFMVTDHGIGIKKEELSYIFTPFFRGSNVKGIEGTGFGLVAVKNFIEIHGGNIQIKSEYGFGTTVEVRLPV</sequence>
<dbReference type="EMBL" id="CP110226">
    <property type="protein sequence ID" value="UZD22888.1"/>
    <property type="molecule type" value="Genomic_DNA"/>
</dbReference>
<dbReference type="InterPro" id="IPR003018">
    <property type="entry name" value="GAF"/>
</dbReference>
<dbReference type="Pfam" id="PF02518">
    <property type="entry name" value="HATPase_c"/>
    <property type="match status" value="1"/>
</dbReference>
<evidence type="ECO:0000256" key="3">
    <source>
        <dbReference type="ARBA" id="ARBA00012438"/>
    </source>
</evidence>
<dbReference type="RefSeq" id="WP_264809414.1">
    <property type="nucleotide sequence ID" value="NZ_CP110226.1"/>
</dbReference>
<dbReference type="InterPro" id="IPR029016">
    <property type="entry name" value="GAF-like_dom_sf"/>
</dbReference>
<dbReference type="Proteomes" id="UP001163156">
    <property type="component" value="Chromosome"/>
</dbReference>
<dbReference type="Gene3D" id="3.30.450.20">
    <property type="entry name" value="PAS domain"/>
    <property type="match status" value="1"/>
</dbReference>
<dbReference type="SMART" id="SM00388">
    <property type="entry name" value="HisKA"/>
    <property type="match status" value="1"/>
</dbReference>
<dbReference type="PROSITE" id="PS50113">
    <property type="entry name" value="PAC"/>
    <property type="match status" value="1"/>
</dbReference>
<dbReference type="GO" id="GO:0016301">
    <property type="term" value="F:kinase activity"/>
    <property type="evidence" value="ECO:0007669"/>
    <property type="project" value="UniProtKB-KW"/>
</dbReference>
<feature type="domain" description="Histidine kinase" evidence="11">
    <location>
        <begin position="567"/>
        <end position="781"/>
    </location>
</feature>
<dbReference type="PROSITE" id="PS50109">
    <property type="entry name" value="HIS_KIN"/>
    <property type="match status" value="1"/>
</dbReference>
<evidence type="ECO:0000313" key="13">
    <source>
        <dbReference type="EMBL" id="UZD22888.1"/>
    </source>
</evidence>
<accession>A0ABY6MI58</accession>
<dbReference type="Gene3D" id="1.10.287.130">
    <property type="match status" value="1"/>
</dbReference>
<evidence type="ECO:0000259" key="12">
    <source>
        <dbReference type="PROSITE" id="PS50113"/>
    </source>
</evidence>
<keyword evidence="4" id="KW-1003">Cell membrane</keyword>
<dbReference type="SMART" id="SM00387">
    <property type="entry name" value="HATPase_c"/>
    <property type="match status" value="1"/>
</dbReference>
<evidence type="ECO:0000256" key="5">
    <source>
        <dbReference type="ARBA" id="ARBA00022553"/>
    </source>
</evidence>
<feature type="domain" description="PAC" evidence="12">
    <location>
        <begin position="499"/>
        <end position="549"/>
    </location>
</feature>
<dbReference type="Gene3D" id="3.30.565.10">
    <property type="entry name" value="Histidine kinase-like ATPase, C-terminal domain"/>
    <property type="match status" value="1"/>
</dbReference>
<dbReference type="SUPFAM" id="SSF47384">
    <property type="entry name" value="Homodimeric domain of signal transducing histidine kinase"/>
    <property type="match status" value="1"/>
</dbReference>
<dbReference type="InterPro" id="IPR005467">
    <property type="entry name" value="His_kinase_dom"/>
</dbReference>
<dbReference type="InterPro" id="IPR000700">
    <property type="entry name" value="PAS-assoc_C"/>
</dbReference>
<dbReference type="InterPro" id="IPR050351">
    <property type="entry name" value="BphY/WalK/GraS-like"/>
</dbReference>
<name>A0ABY6MI58_9BACT</name>
<dbReference type="EC" id="2.7.13.3" evidence="3"/>
<gene>
    <name evidence="13" type="ORF">OM944_00035</name>
</gene>
<keyword evidence="8 13" id="KW-0418">Kinase</keyword>
<keyword evidence="7" id="KW-0812">Transmembrane</keyword>
<reference evidence="13" key="1">
    <citation type="submission" date="2022-10" db="EMBL/GenBank/DDBJ databases">
        <title>Algoriphagus sp. a novel bacteria isolate from halophytes salicornia europaea.</title>
        <authorList>
            <person name="Peng Y."/>
            <person name="Jiang L."/>
            <person name="Lee J."/>
        </authorList>
    </citation>
    <scope>NUCLEOTIDE SEQUENCE</scope>
    <source>
        <strain evidence="13">TR-M5</strain>
    </source>
</reference>
<evidence type="ECO:0000256" key="10">
    <source>
        <dbReference type="ARBA" id="ARBA00023136"/>
    </source>
</evidence>
<evidence type="ECO:0000256" key="2">
    <source>
        <dbReference type="ARBA" id="ARBA00004651"/>
    </source>
</evidence>
<dbReference type="InterPro" id="IPR003661">
    <property type="entry name" value="HisK_dim/P_dom"/>
</dbReference>
<dbReference type="PRINTS" id="PR00344">
    <property type="entry name" value="BCTRLSENSOR"/>
</dbReference>
<keyword evidence="10" id="KW-0472">Membrane</keyword>
<protein>
    <recommendedName>
        <fullName evidence="3">histidine kinase</fullName>
        <ecNumber evidence="3">2.7.13.3</ecNumber>
    </recommendedName>
</protein>
<dbReference type="SUPFAM" id="SSF55785">
    <property type="entry name" value="PYP-like sensor domain (PAS domain)"/>
    <property type="match status" value="1"/>
</dbReference>
<dbReference type="PANTHER" id="PTHR45453:SF2">
    <property type="entry name" value="HISTIDINE KINASE"/>
    <property type="match status" value="1"/>
</dbReference>
<dbReference type="InterPro" id="IPR035965">
    <property type="entry name" value="PAS-like_dom_sf"/>
</dbReference>
<evidence type="ECO:0000256" key="7">
    <source>
        <dbReference type="ARBA" id="ARBA00022692"/>
    </source>
</evidence>
<dbReference type="InterPro" id="IPR004358">
    <property type="entry name" value="Sig_transdc_His_kin-like_C"/>
</dbReference>
<evidence type="ECO:0000313" key="14">
    <source>
        <dbReference type="Proteomes" id="UP001163156"/>
    </source>
</evidence>
<evidence type="ECO:0000256" key="6">
    <source>
        <dbReference type="ARBA" id="ARBA00022679"/>
    </source>
</evidence>